<keyword evidence="7 10" id="KW-0378">Hydrolase</keyword>
<evidence type="ECO:0000256" key="2">
    <source>
        <dbReference type="ARBA" id="ARBA00004968"/>
    </source>
</evidence>
<dbReference type="InterPro" id="IPR011059">
    <property type="entry name" value="Metal-dep_hydrolase_composite"/>
</dbReference>
<evidence type="ECO:0000259" key="9">
    <source>
        <dbReference type="Pfam" id="PF01979"/>
    </source>
</evidence>
<gene>
    <name evidence="10" type="primary">allB</name>
    <name evidence="10" type="ORF">PVT68_10335</name>
</gene>
<evidence type="ECO:0000256" key="3">
    <source>
        <dbReference type="ARBA" id="ARBA00010368"/>
    </source>
</evidence>
<keyword evidence="8" id="KW-0862">Zinc</keyword>
<evidence type="ECO:0000256" key="6">
    <source>
        <dbReference type="ARBA" id="ARBA00022723"/>
    </source>
</evidence>
<dbReference type="SUPFAM" id="SSF51556">
    <property type="entry name" value="Metallo-dependent hydrolases"/>
    <property type="match status" value="1"/>
</dbReference>
<dbReference type="PANTHER" id="PTHR43668:SF2">
    <property type="entry name" value="ALLANTOINASE"/>
    <property type="match status" value="1"/>
</dbReference>
<dbReference type="Gene3D" id="3.20.20.140">
    <property type="entry name" value="Metal-dependent hydrolases"/>
    <property type="match status" value="1"/>
</dbReference>
<dbReference type="InterPro" id="IPR032466">
    <property type="entry name" value="Metal_Hydrolase"/>
</dbReference>
<dbReference type="InterPro" id="IPR017593">
    <property type="entry name" value="Allantoinase"/>
</dbReference>
<comment type="pathway">
    <text evidence="2">Nitrogen metabolism; (S)-allantoin degradation; allantoate from (S)-allantoin: step 1/1.</text>
</comment>
<dbReference type="Pfam" id="PF01979">
    <property type="entry name" value="Amidohydro_1"/>
    <property type="match status" value="1"/>
</dbReference>
<evidence type="ECO:0000313" key="10">
    <source>
        <dbReference type="EMBL" id="WGL15173.1"/>
    </source>
</evidence>
<dbReference type="EC" id="3.5.2.5" evidence="5"/>
<evidence type="ECO:0000256" key="1">
    <source>
        <dbReference type="ARBA" id="ARBA00001947"/>
    </source>
</evidence>
<name>A0ABY8N8F0_9GAMM</name>
<evidence type="ECO:0000313" key="11">
    <source>
        <dbReference type="Proteomes" id="UP001236500"/>
    </source>
</evidence>
<feature type="domain" description="Amidohydrolase-related" evidence="9">
    <location>
        <begin position="69"/>
        <end position="417"/>
    </location>
</feature>
<organism evidence="10 11">
    <name type="scientific">Microbulbifer bruguierae</name>
    <dbReference type="NCBI Taxonomy" id="3029061"/>
    <lineage>
        <taxon>Bacteria</taxon>
        <taxon>Pseudomonadati</taxon>
        <taxon>Pseudomonadota</taxon>
        <taxon>Gammaproteobacteria</taxon>
        <taxon>Cellvibrionales</taxon>
        <taxon>Microbulbiferaceae</taxon>
        <taxon>Microbulbifer</taxon>
    </lineage>
</organism>
<keyword evidence="11" id="KW-1185">Reference proteome</keyword>
<dbReference type="GO" id="GO:0004038">
    <property type="term" value="F:allantoinase activity"/>
    <property type="evidence" value="ECO:0007669"/>
    <property type="project" value="UniProtKB-EC"/>
</dbReference>
<protein>
    <recommendedName>
        <fullName evidence="5">allantoinase</fullName>
        <ecNumber evidence="5">3.5.2.5</ecNumber>
    </recommendedName>
</protein>
<proteinExistence type="inferred from homology"/>
<dbReference type="InterPro" id="IPR050138">
    <property type="entry name" value="DHOase/Allantoinase_Hydrolase"/>
</dbReference>
<evidence type="ECO:0000256" key="5">
    <source>
        <dbReference type="ARBA" id="ARBA00012863"/>
    </source>
</evidence>
<comment type="cofactor">
    <cofactor evidence="1">
        <name>Zn(2+)</name>
        <dbReference type="ChEBI" id="CHEBI:29105"/>
    </cofactor>
</comment>
<dbReference type="InterPro" id="IPR006680">
    <property type="entry name" value="Amidohydro-rel"/>
</dbReference>
<dbReference type="EMBL" id="CP118605">
    <property type="protein sequence ID" value="WGL15173.1"/>
    <property type="molecule type" value="Genomic_DNA"/>
</dbReference>
<sequence length="488" mass="53221">MTQTETGKAEFALHSERVALDGTLQPATVYIGSGRIVAVVRDAKSSGDESPESECIGPGILPERLGDRVLMPGLVDTHVHVNEPGRTEWEGFNTATSAAAAGGITTVVDMPLNCSPVTCTADALRQKLAILDRKLWVDTGFWGGVVPEHLDDLPALLEAGVLGVKSFTIHSGIDEFPRVEAQHMRRALPVLAQYGVPYLIHAELEQPSAGAPVSIGRHYRAFLASRPRSWENAAIDLMIDLLREAKAAGVDGRMHVVHLSSADALAAIAGARAEGLRLTTETCPHYLTLYAETIPDGETLYKCCPPIREDENRQRLWRGLEDGVIDFIVSDHSPCTPQLKHIDSGDIEKAWGGISSLQFGLPLIWTEALQQGVSLAQVVEWMATRPAEFAGLGNRKGRIAAGYDADLVVFDDRYRGTVRAEDILYRNKITPYEGREICGRVESTYLRGQRIFASGKMQGTPLGEPLLRLPEKAHRATRNRDTVGAIVE</sequence>
<evidence type="ECO:0000256" key="7">
    <source>
        <dbReference type="ARBA" id="ARBA00022801"/>
    </source>
</evidence>
<accession>A0ABY8N8F0</accession>
<dbReference type="Proteomes" id="UP001236500">
    <property type="component" value="Chromosome"/>
</dbReference>
<evidence type="ECO:0000256" key="4">
    <source>
        <dbReference type="ARBA" id="ARBA00011881"/>
    </source>
</evidence>
<dbReference type="PANTHER" id="PTHR43668">
    <property type="entry name" value="ALLANTOINASE"/>
    <property type="match status" value="1"/>
</dbReference>
<keyword evidence="6" id="KW-0479">Metal-binding</keyword>
<dbReference type="SUPFAM" id="SSF51338">
    <property type="entry name" value="Composite domain of metallo-dependent hydrolases"/>
    <property type="match status" value="1"/>
</dbReference>
<comment type="similarity">
    <text evidence="3">Belongs to the metallo-dependent hydrolases superfamily. Allantoinase family.</text>
</comment>
<evidence type="ECO:0000256" key="8">
    <source>
        <dbReference type="ARBA" id="ARBA00022833"/>
    </source>
</evidence>
<dbReference type="NCBIfam" id="TIGR03178">
    <property type="entry name" value="allantoinase"/>
    <property type="match status" value="1"/>
</dbReference>
<comment type="subunit">
    <text evidence="4">Homotetramer.</text>
</comment>
<reference evidence="10 11" key="1">
    <citation type="submission" date="2023-02" db="EMBL/GenBank/DDBJ databases">
        <title>Description and genomic characterization of Microbulbifer bruguierae sp. nov., isolated from the sediment of mangrove plant Bruguiera sexangula.</title>
        <authorList>
            <person name="Long M."/>
        </authorList>
    </citation>
    <scope>NUCLEOTIDE SEQUENCE [LARGE SCALE GENOMIC DNA]</scope>
    <source>
        <strain evidence="10 11">H12</strain>
    </source>
</reference>
<dbReference type="RefSeq" id="WP_280317760.1">
    <property type="nucleotide sequence ID" value="NZ_CP118605.1"/>
</dbReference>